<dbReference type="PROSITE" id="PS01039">
    <property type="entry name" value="SBP_BACTERIAL_3"/>
    <property type="match status" value="1"/>
</dbReference>
<proteinExistence type="inferred from homology"/>
<dbReference type="PROSITE" id="PS51257">
    <property type="entry name" value="PROKAR_LIPOPROTEIN"/>
    <property type="match status" value="1"/>
</dbReference>
<dbReference type="PANTHER" id="PTHR35936:SF37">
    <property type="entry name" value="AMINO ACID ABC TRANSPORTER SUBSTRATE-BINDING PROTEIN"/>
    <property type="match status" value="1"/>
</dbReference>
<comment type="subcellular location">
    <subcellularLocation>
        <location evidence="1">Cell envelope</location>
    </subcellularLocation>
</comment>
<reference evidence="6" key="2">
    <citation type="journal article" date="2015" name="Genome Announc.">
        <title>Draft Genome Sequence of Filamentous Marine Cyanobacterium Lyngbya confervoides Strain BDU141951.</title>
        <authorList>
            <person name="Chandrababunaidu M.M."/>
            <person name="Sen D."/>
            <person name="Tripathy S."/>
        </authorList>
    </citation>
    <scope>NUCLEOTIDE SEQUENCE</scope>
    <source>
        <strain evidence="6">BDU141951</strain>
    </source>
</reference>
<evidence type="ECO:0000256" key="1">
    <source>
        <dbReference type="ARBA" id="ARBA00004196"/>
    </source>
</evidence>
<comment type="caution">
    <text evidence="6">The sequence shown here is derived from an EMBL/GenBank/DDBJ whole genome shotgun (WGS) entry which is preliminary data.</text>
</comment>
<dbReference type="PANTHER" id="PTHR35936">
    <property type="entry name" value="MEMBRANE-BOUND LYTIC MUREIN TRANSGLYCOSYLASE F"/>
    <property type="match status" value="1"/>
</dbReference>
<sequence length="286" mass="30758">MHRIAWPRWSKNFLIACFACVFSLVAVACVGNGNDPSVTAQDTAAPVSSLDSIIEAGTIRIAVPQDFAPFGSVDADGNLEGYDIDVANLIGEDLGVEVELVPVTSDNRIPFLQTDKVDLVISSMGANPERAKSIFFSSPYAPFFSGLYGSADITGVESFEDLSGYRVGVTQGTLEDLELSDAVGDDVEIERFADNSLTASSLISGQVDLIATGNVVASELSKNNPDQNIEGKFIIKESPAHIGLRRGELDLLQWVNTFVYHKRLGGELDDLSQTWLGEPLPELPAF</sequence>
<dbReference type="InterPro" id="IPR001638">
    <property type="entry name" value="Solute-binding_3/MltF_N"/>
</dbReference>
<protein>
    <submittedName>
        <fullName evidence="6">Transporter substrate-binding domain-containing protein</fullName>
    </submittedName>
</protein>
<dbReference type="SMART" id="SM00062">
    <property type="entry name" value="PBPb"/>
    <property type="match status" value="1"/>
</dbReference>
<dbReference type="Gene3D" id="3.40.190.10">
    <property type="entry name" value="Periplasmic binding protein-like II"/>
    <property type="match status" value="2"/>
</dbReference>
<name>A0A0C1Y9F8_9CYAN</name>
<organism evidence="6">
    <name type="scientific">Lyngbya confervoides BDU141951</name>
    <dbReference type="NCBI Taxonomy" id="1574623"/>
    <lineage>
        <taxon>Bacteria</taxon>
        <taxon>Bacillati</taxon>
        <taxon>Cyanobacteriota</taxon>
        <taxon>Cyanophyceae</taxon>
        <taxon>Oscillatoriophycideae</taxon>
        <taxon>Oscillatoriales</taxon>
        <taxon>Microcoleaceae</taxon>
        <taxon>Lyngbya</taxon>
    </lineage>
</organism>
<dbReference type="EMBL" id="JTHE02000003">
    <property type="protein sequence ID" value="NEV68925.1"/>
    <property type="molecule type" value="Genomic_DNA"/>
</dbReference>
<comment type="similarity">
    <text evidence="2 4">Belongs to the bacterial solute-binding protein 3 family.</text>
</comment>
<dbReference type="CDD" id="cd01072">
    <property type="entry name" value="PBP2_SMa0082_like"/>
    <property type="match status" value="1"/>
</dbReference>
<dbReference type="InterPro" id="IPR018313">
    <property type="entry name" value="SBP_3_CS"/>
</dbReference>
<dbReference type="SUPFAM" id="SSF53850">
    <property type="entry name" value="Periplasmic binding protein-like II"/>
    <property type="match status" value="1"/>
</dbReference>
<reference evidence="6" key="1">
    <citation type="submission" date="2014-11" db="EMBL/GenBank/DDBJ databases">
        <authorList>
            <person name="Malar M.C."/>
            <person name="Sen D."/>
            <person name="Tripathy S."/>
        </authorList>
    </citation>
    <scope>NUCLEOTIDE SEQUENCE</scope>
    <source>
        <strain evidence="6">BDU141951</strain>
    </source>
</reference>
<evidence type="ECO:0000256" key="4">
    <source>
        <dbReference type="RuleBase" id="RU003744"/>
    </source>
</evidence>
<feature type="domain" description="Solute-binding protein family 3/N-terminal" evidence="5">
    <location>
        <begin position="58"/>
        <end position="279"/>
    </location>
</feature>
<dbReference type="GO" id="GO:0030313">
    <property type="term" value="C:cell envelope"/>
    <property type="evidence" value="ECO:0007669"/>
    <property type="project" value="UniProtKB-SubCell"/>
</dbReference>
<gene>
    <name evidence="6" type="ORF">QQ91_017650</name>
</gene>
<evidence type="ECO:0000259" key="5">
    <source>
        <dbReference type="SMART" id="SM00062"/>
    </source>
</evidence>
<evidence type="ECO:0000256" key="2">
    <source>
        <dbReference type="ARBA" id="ARBA00010333"/>
    </source>
</evidence>
<dbReference type="AlphaFoldDB" id="A0A0C1Y9F8"/>
<reference evidence="6" key="3">
    <citation type="submission" date="2020-02" db="EMBL/GenBank/DDBJ databases">
        <authorList>
            <person name="Sarangi A.N."/>
            <person name="Ghosh S."/>
            <person name="Mukherjee M."/>
            <person name="Tripathy S."/>
        </authorList>
    </citation>
    <scope>NUCLEOTIDE SEQUENCE</scope>
    <source>
        <strain evidence="6">BDU141951</strain>
    </source>
</reference>
<accession>A0A0C1Y9F8</accession>
<dbReference type="Pfam" id="PF00497">
    <property type="entry name" value="SBP_bac_3"/>
    <property type="match status" value="1"/>
</dbReference>
<evidence type="ECO:0000256" key="3">
    <source>
        <dbReference type="ARBA" id="ARBA00022729"/>
    </source>
</evidence>
<evidence type="ECO:0000313" key="6">
    <source>
        <dbReference type="EMBL" id="NEV68925.1"/>
    </source>
</evidence>
<keyword evidence="3" id="KW-0732">Signal</keyword>